<dbReference type="SUPFAM" id="SSF53335">
    <property type="entry name" value="S-adenosyl-L-methionine-dependent methyltransferases"/>
    <property type="match status" value="1"/>
</dbReference>
<comment type="catalytic activity">
    <reaction evidence="1">
        <text>7-[(3S)-3-amino-3-carboxypropyl]wyosine(37) in tRNA(Phe) + S-adenosyl-L-methionine = 7-[(3S)-(3-amino-3-methoxycarbonyl)propyl]wyosine(37) in tRNA(Phe) + S-adenosyl-L-homocysteine</text>
        <dbReference type="Rhea" id="RHEA:36903"/>
        <dbReference type="Rhea" id="RHEA-COMP:10379"/>
        <dbReference type="Rhea" id="RHEA-COMP:11844"/>
        <dbReference type="ChEBI" id="CHEBI:57856"/>
        <dbReference type="ChEBI" id="CHEBI:59789"/>
        <dbReference type="ChEBI" id="CHEBI:73543"/>
        <dbReference type="ChEBI" id="CHEBI:74275"/>
        <dbReference type="EC" id="2.1.1.290"/>
    </reaction>
</comment>
<dbReference type="EC" id="2.1.1.290" evidence="5"/>
<feature type="region of interest" description="Disordered" evidence="14">
    <location>
        <begin position="1"/>
        <end position="28"/>
    </location>
</feature>
<dbReference type="InterPro" id="IPR029063">
    <property type="entry name" value="SAM-dependent_MTases_sf"/>
</dbReference>
<dbReference type="GO" id="GO:0031591">
    <property type="term" value="P:wybutosine biosynthetic process"/>
    <property type="evidence" value="ECO:0007669"/>
    <property type="project" value="TreeGrafter"/>
</dbReference>
<evidence type="ECO:0000256" key="12">
    <source>
        <dbReference type="ARBA" id="ARBA00030847"/>
    </source>
</evidence>
<evidence type="ECO:0000313" key="16">
    <source>
        <dbReference type="Proteomes" id="UP001142489"/>
    </source>
</evidence>
<keyword evidence="9" id="KW-0949">S-adenosyl-L-methionine</keyword>
<organism evidence="15 16">
    <name type="scientific">Phrynocephalus forsythii</name>
    <dbReference type="NCBI Taxonomy" id="171643"/>
    <lineage>
        <taxon>Eukaryota</taxon>
        <taxon>Metazoa</taxon>
        <taxon>Chordata</taxon>
        <taxon>Craniata</taxon>
        <taxon>Vertebrata</taxon>
        <taxon>Euteleostomi</taxon>
        <taxon>Lepidosauria</taxon>
        <taxon>Squamata</taxon>
        <taxon>Bifurcata</taxon>
        <taxon>Unidentata</taxon>
        <taxon>Episquamata</taxon>
        <taxon>Toxicofera</taxon>
        <taxon>Iguania</taxon>
        <taxon>Acrodonta</taxon>
        <taxon>Agamidae</taxon>
        <taxon>Agaminae</taxon>
        <taxon>Phrynocephalus</taxon>
    </lineage>
</organism>
<evidence type="ECO:0000256" key="4">
    <source>
        <dbReference type="ARBA" id="ARBA00012155"/>
    </source>
</evidence>
<feature type="compositionally biased region" description="Low complexity" evidence="14">
    <location>
        <begin position="19"/>
        <end position="28"/>
    </location>
</feature>
<dbReference type="PANTHER" id="PTHR46529:SF1">
    <property type="entry name" value="TRNA WYBUTOSINE-SYNTHESIZING PROTEIN 4"/>
    <property type="match status" value="1"/>
</dbReference>
<evidence type="ECO:0000256" key="6">
    <source>
        <dbReference type="ARBA" id="ARBA00018045"/>
    </source>
</evidence>
<evidence type="ECO:0000313" key="15">
    <source>
        <dbReference type="EMBL" id="KAJ7320030.1"/>
    </source>
</evidence>
<dbReference type="PANTHER" id="PTHR46529">
    <property type="entry name" value="TRNA WYBUTOSINE-SYNTHESIZING PROTEIN 4"/>
    <property type="match status" value="1"/>
</dbReference>
<name>A0A9Q1AYW1_9SAUR</name>
<comment type="similarity">
    <text evidence="3">Belongs to the methyltransferase superfamily. LCMT family.</text>
</comment>
<evidence type="ECO:0000256" key="9">
    <source>
        <dbReference type="ARBA" id="ARBA00022691"/>
    </source>
</evidence>
<evidence type="ECO:0000256" key="11">
    <source>
        <dbReference type="ARBA" id="ARBA00029750"/>
    </source>
</evidence>
<evidence type="ECO:0000256" key="5">
    <source>
        <dbReference type="ARBA" id="ARBA00012779"/>
    </source>
</evidence>
<accession>A0A9Q1AYW1</accession>
<dbReference type="OrthoDB" id="203237at2759"/>
<comment type="catalytic activity">
    <reaction evidence="13">
        <text>7-[(3S)-(3-amino-3-methoxycarbonyl)propyl]wyosine(37) in tRNA(Phe) + S-adenosyl-L-methionine + CO2 = wybutosine(37) in tRNA(Phe) + S-adenosyl-L-homocysteine + 2 H(+)</text>
        <dbReference type="Rhea" id="RHEA:37119"/>
        <dbReference type="Rhea" id="RHEA-COMP:11844"/>
        <dbReference type="Rhea" id="RHEA-COMP:11847"/>
        <dbReference type="ChEBI" id="CHEBI:15378"/>
        <dbReference type="ChEBI" id="CHEBI:16526"/>
        <dbReference type="ChEBI" id="CHEBI:57856"/>
        <dbReference type="ChEBI" id="CHEBI:59789"/>
        <dbReference type="ChEBI" id="CHEBI:73544"/>
        <dbReference type="ChEBI" id="CHEBI:74275"/>
        <dbReference type="EC" id="2.3.1.231"/>
    </reaction>
</comment>
<evidence type="ECO:0000256" key="7">
    <source>
        <dbReference type="ARBA" id="ARBA00022603"/>
    </source>
</evidence>
<evidence type="ECO:0000256" key="14">
    <source>
        <dbReference type="SAM" id="MobiDB-lite"/>
    </source>
</evidence>
<keyword evidence="16" id="KW-1185">Reference proteome</keyword>
<dbReference type="EMBL" id="JAPFRF010000010">
    <property type="protein sequence ID" value="KAJ7320030.1"/>
    <property type="molecule type" value="Genomic_DNA"/>
</dbReference>
<evidence type="ECO:0000256" key="1">
    <source>
        <dbReference type="ARBA" id="ARBA00001806"/>
    </source>
</evidence>
<sequence length="577" mass="63339">MGRGRRRGESSAVRETGGSSAASKSSAAARGYTPDRFVLQLVPPRSRRRAAAIHRGYYVRARAVECCARAFLRRTAPCPRRQIVSLGAGLDSLYFCLKSEGLLGPRALFVEVDFPEVAREKAALLRRTEELAAWAGVGPSGPSVEFSGEDYRLLGADLSELSKLEETLRGAGLAPGAPTMILAEVSLTYMEVERSDSLIQWAAGHFLQAWFVLYEQIHPNDPFGRVMSSHFSRLKSPLRSLIQYPDCKSQQMRFLQRGWTDCTVIDMNEFYSWVVPPKEQKRIQALEPFDEFEEWHLKCSHYFILVASKGETLSPALVFSGIKDTLNCPAPDFAGSISSSVCATDVGVAGLRRYGHRSVLLAPDMVLTTGGFGDHEGRHCRLTELHVLIKHEGMWRTSNVCLAKSGDAWDGRLFHSLTLLQAGWAMVLGGRKSPMGPGLETCRLKVSGVPGSLVLELTHLPSPKELAVARWRHSATEVAHGGELYLFVYGGCSSGQSVLADWHFLHLEEFSCQQIPVKGSVPEGRHSHAACGWSGGVLIAGGLGAMEQPLGTVLFLRPTDCGFQWDSIETFPPLTPR</sequence>
<dbReference type="AlphaFoldDB" id="A0A9Q1AYW1"/>
<reference evidence="15" key="1">
    <citation type="journal article" date="2023" name="DNA Res.">
        <title>Chromosome-level genome assembly of Phrynocephalus forsythii using third-generation DNA sequencing and Hi-C analysis.</title>
        <authorList>
            <person name="Qi Y."/>
            <person name="Zhao W."/>
            <person name="Zhao Y."/>
            <person name="Niu C."/>
            <person name="Cao S."/>
            <person name="Zhang Y."/>
        </authorList>
    </citation>
    <scope>NUCLEOTIDE SEQUENCE</scope>
    <source>
        <tissue evidence="15">Muscle</tissue>
    </source>
</reference>
<comment type="caution">
    <text evidence="15">The sequence shown here is derived from an EMBL/GenBank/DDBJ whole genome shotgun (WGS) entry which is preliminary data.</text>
</comment>
<dbReference type="GO" id="GO:0008175">
    <property type="term" value="F:tRNA methyltransferase activity"/>
    <property type="evidence" value="ECO:0007669"/>
    <property type="project" value="TreeGrafter"/>
</dbReference>
<dbReference type="InterPro" id="IPR011043">
    <property type="entry name" value="Gal_Oxase/kelch_b-propeller"/>
</dbReference>
<dbReference type="Proteomes" id="UP001142489">
    <property type="component" value="Unassembled WGS sequence"/>
</dbReference>
<evidence type="ECO:0000256" key="10">
    <source>
        <dbReference type="ARBA" id="ARBA00022694"/>
    </source>
</evidence>
<dbReference type="Pfam" id="PF24681">
    <property type="entry name" value="Kelch_KLHDC2_KLHL20_DRC7"/>
    <property type="match status" value="1"/>
</dbReference>
<protein>
    <recommendedName>
        <fullName evidence="6">tRNA wybutosine-synthesizing protein 4</fullName>
        <ecNumber evidence="5">2.1.1.290</ecNumber>
        <ecNumber evidence="4">2.3.1.231</ecNumber>
    </recommendedName>
    <alternativeName>
        <fullName evidence="12">tRNA(Phe) (7-(3-amino-3-(methoxycarbonyl)propyl)wyosine(37)-N)-methoxycarbonyltransferase</fullName>
    </alternativeName>
    <alternativeName>
        <fullName evidence="11">tRNA(Phe) (7-(3-amino-3-carboxypropyl)wyosine(37)-O)-methyltransferase</fullName>
    </alternativeName>
</protein>
<dbReference type="GO" id="GO:0030488">
    <property type="term" value="P:tRNA methylation"/>
    <property type="evidence" value="ECO:0007669"/>
    <property type="project" value="TreeGrafter"/>
</dbReference>
<evidence type="ECO:0000256" key="8">
    <source>
        <dbReference type="ARBA" id="ARBA00022679"/>
    </source>
</evidence>
<comment type="pathway">
    <text evidence="2">tRNA modification; wybutosine-tRNA(Phe) biosynthesis.</text>
</comment>
<dbReference type="InterPro" id="IPR007213">
    <property type="entry name" value="Ppm1/Ppm2/Tcmp"/>
</dbReference>
<dbReference type="EC" id="2.3.1.231" evidence="4"/>
<dbReference type="Pfam" id="PF04072">
    <property type="entry name" value="LCM"/>
    <property type="match status" value="1"/>
</dbReference>
<evidence type="ECO:0000256" key="13">
    <source>
        <dbReference type="ARBA" id="ARBA00049250"/>
    </source>
</evidence>
<keyword evidence="7" id="KW-0489">Methyltransferase</keyword>
<dbReference type="SUPFAM" id="SSF50965">
    <property type="entry name" value="Galactose oxidase, central domain"/>
    <property type="match status" value="1"/>
</dbReference>
<evidence type="ECO:0000256" key="3">
    <source>
        <dbReference type="ARBA" id="ARBA00010703"/>
    </source>
</evidence>
<keyword evidence="10" id="KW-0819">tRNA processing</keyword>
<gene>
    <name evidence="15" type="ORF">JRQ81_019541</name>
</gene>
<keyword evidence="8" id="KW-0808">Transferase</keyword>
<dbReference type="Gene3D" id="2.120.10.80">
    <property type="entry name" value="Kelch-type beta propeller"/>
    <property type="match status" value="1"/>
</dbReference>
<proteinExistence type="inferred from homology"/>
<dbReference type="InterPro" id="IPR015915">
    <property type="entry name" value="Kelch-typ_b-propeller"/>
</dbReference>
<evidence type="ECO:0000256" key="2">
    <source>
        <dbReference type="ARBA" id="ARBA00004797"/>
    </source>
</evidence>
<dbReference type="Gene3D" id="3.40.50.150">
    <property type="entry name" value="Vaccinia Virus protein VP39"/>
    <property type="match status" value="1"/>
</dbReference>